<evidence type="ECO:0000313" key="1">
    <source>
        <dbReference type="EMBL" id="CAK0868667.1"/>
    </source>
</evidence>
<protein>
    <submittedName>
        <fullName evidence="1">Uncharacterized protein</fullName>
    </submittedName>
</protein>
<comment type="caution">
    <text evidence="1">The sequence shown here is derived from an EMBL/GenBank/DDBJ whole genome shotgun (WGS) entry which is preliminary data.</text>
</comment>
<feature type="non-terminal residue" evidence="1">
    <location>
        <position position="245"/>
    </location>
</feature>
<accession>A0ABN9V6Z5</accession>
<sequence>MCPRPPPRSPCPDRSPIGDSAASAGLDILSVHICTPLELMNATPIPLSLQFHRLAKDEGARPLPPVTVRVEPFSVCDSPPQLDPPEAFGVSVLLADAGGCPATGTGGPTQQLATDILSGEADSEEIVPLCGGRSSAGSPELLVTLARRGLAVCVSCSRWLVDRTGLGIRVICSSDPLTDQNAPLPQADGYISLLGSDHPPASSNNSREPVHYLALCDEPGQGWTATARIGLPDSGAGGAGGGVSE</sequence>
<name>A0ABN9V6Z5_9DINO</name>
<proteinExistence type="predicted"/>
<gene>
    <name evidence="1" type="ORF">PCOR1329_LOCUS55251</name>
</gene>
<reference evidence="1" key="1">
    <citation type="submission" date="2023-10" db="EMBL/GenBank/DDBJ databases">
        <authorList>
            <person name="Chen Y."/>
            <person name="Shah S."/>
            <person name="Dougan E. K."/>
            <person name="Thang M."/>
            <person name="Chan C."/>
        </authorList>
    </citation>
    <scope>NUCLEOTIDE SEQUENCE [LARGE SCALE GENOMIC DNA]</scope>
</reference>
<evidence type="ECO:0000313" key="2">
    <source>
        <dbReference type="Proteomes" id="UP001189429"/>
    </source>
</evidence>
<dbReference type="Proteomes" id="UP001189429">
    <property type="component" value="Unassembled WGS sequence"/>
</dbReference>
<organism evidence="1 2">
    <name type="scientific">Prorocentrum cordatum</name>
    <dbReference type="NCBI Taxonomy" id="2364126"/>
    <lineage>
        <taxon>Eukaryota</taxon>
        <taxon>Sar</taxon>
        <taxon>Alveolata</taxon>
        <taxon>Dinophyceae</taxon>
        <taxon>Prorocentrales</taxon>
        <taxon>Prorocentraceae</taxon>
        <taxon>Prorocentrum</taxon>
    </lineage>
</organism>
<dbReference type="EMBL" id="CAUYUJ010016771">
    <property type="protein sequence ID" value="CAK0868667.1"/>
    <property type="molecule type" value="Genomic_DNA"/>
</dbReference>
<keyword evidence="2" id="KW-1185">Reference proteome</keyword>